<name>A0A0C3KSU7_9AGAM</name>
<dbReference type="InterPro" id="IPR000719">
    <property type="entry name" value="Prot_kinase_dom"/>
</dbReference>
<feature type="non-terminal residue" evidence="2">
    <location>
        <position position="52"/>
    </location>
</feature>
<dbReference type="PROSITE" id="PS00108">
    <property type="entry name" value="PROTEIN_KINASE_ST"/>
    <property type="match status" value="1"/>
</dbReference>
<accession>A0A0C3KSU7</accession>
<dbReference type="PANTHER" id="PTHR46821:SF2">
    <property type="entry name" value="OS03G0251700 PROTEIN"/>
    <property type="match status" value="1"/>
</dbReference>
<dbReference type="GO" id="GO:0004672">
    <property type="term" value="F:protein kinase activity"/>
    <property type="evidence" value="ECO:0007669"/>
    <property type="project" value="InterPro"/>
</dbReference>
<feature type="non-terminal residue" evidence="2">
    <location>
        <position position="1"/>
    </location>
</feature>
<dbReference type="Proteomes" id="UP000054248">
    <property type="component" value="Unassembled WGS sequence"/>
</dbReference>
<dbReference type="GO" id="GO:0005524">
    <property type="term" value="F:ATP binding"/>
    <property type="evidence" value="ECO:0007669"/>
    <property type="project" value="InterPro"/>
</dbReference>
<reference evidence="3" key="2">
    <citation type="submission" date="2015-01" db="EMBL/GenBank/DDBJ databases">
        <title>Evolutionary Origins and Diversification of the Mycorrhizal Mutualists.</title>
        <authorList>
            <consortium name="DOE Joint Genome Institute"/>
            <consortium name="Mycorrhizal Genomics Consortium"/>
            <person name="Kohler A."/>
            <person name="Kuo A."/>
            <person name="Nagy L.G."/>
            <person name="Floudas D."/>
            <person name="Copeland A."/>
            <person name="Barry K.W."/>
            <person name="Cichocki N."/>
            <person name="Veneault-Fourrey C."/>
            <person name="LaButti K."/>
            <person name="Lindquist E.A."/>
            <person name="Lipzen A."/>
            <person name="Lundell T."/>
            <person name="Morin E."/>
            <person name="Murat C."/>
            <person name="Riley R."/>
            <person name="Ohm R."/>
            <person name="Sun H."/>
            <person name="Tunlid A."/>
            <person name="Henrissat B."/>
            <person name="Grigoriev I.V."/>
            <person name="Hibbett D.S."/>
            <person name="Martin F."/>
        </authorList>
    </citation>
    <scope>NUCLEOTIDE SEQUENCE [LARGE SCALE GENOMIC DNA]</scope>
    <source>
        <strain evidence="3">MUT 4182</strain>
    </source>
</reference>
<keyword evidence="3" id="KW-1185">Reference proteome</keyword>
<dbReference type="PANTHER" id="PTHR46821">
    <property type="entry name" value="OS07G0586332 PROTEIN"/>
    <property type="match status" value="1"/>
</dbReference>
<dbReference type="OrthoDB" id="4062651at2759"/>
<dbReference type="EMBL" id="KN823059">
    <property type="protein sequence ID" value="KIO24553.1"/>
    <property type="molecule type" value="Genomic_DNA"/>
</dbReference>
<protein>
    <recommendedName>
        <fullName evidence="1">Protein kinase domain-containing protein</fullName>
    </recommendedName>
</protein>
<dbReference type="InterPro" id="IPR044576">
    <property type="entry name" value="At4g25390-like"/>
</dbReference>
<dbReference type="Pfam" id="PF00069">
    <property type="entry name" value="Pkinase"/>
    <property type="match status" value="1"/>
</dbReference>
<dbReference type="AlphaFoldDB" id="A0A0C3KSU7"/>
<organism evidence="2 3">
    <name type="scientific">Tulasnella calospora MUT 4182</name>
    <dbReference type="NCBI Taxonomy" id="1051891"/>
    <lineage>
        <taxon>Eukaryota</taxon>
        <taxon>Fungi</taxon>
        <taxon>Dikarya</taxon>
        <taxon>Basidiomycota</taxon>
        <taxon>Agaricomycotina</taxon>
        <taxon>Agaricomycetes</taxon>
        <taxon>Cantharellales</taxon>
        <taxon>Tulasnellaceae</taxon>
        <taxon>Tulasnella</taxon>
    </lineage>
</organism>
<proteinExistence type="predicted"/>
<gene>
    <name evidence="2" type="ORF">M407DRAFT_51469</name>
</gene>
<dbReference type="HOGENOM" id="CLU_206230_0_0_1"/>
<evidence type="ECO:0000259" key="1">
    <source>
        <dbReference type="PROSITE" id="PS50011"/>
    </source>
</evidence>
<dbReference type="InterPro" id="IPR008271">
    <property type="entry name" value="Ser/Thr_kinase_AS"/>
</dbReference>
<dbReference type="STRING" id="1051891.A0A0C3KSU7"/>
<dbReference type="InterPro" id="IPR011009">
    <property type="entry name" value="Kinase-like_dom_sf"/>
</dbReference>
<evidence type="ECO:0000313" key="2">
    <source>
        <dbReference type="EMBL" id="KIO24553.1"/>
    </source>
</evidence>
<dbReference type="SUPFAM" id="SSF56112">
    <property type="entry name" value="Protein kinase-like (PK-like)"/>
    <property type="match status" value="1"/>
</dbReference>
<feature type="domain" description="Protein kinase" evidence="1">
    <location>
        <begin position="1"/>
        <end position="52"/>
    </location>
</feature>
<reference evidence="2 3" key="1">
    <citation type="submission" date="2014-04" db="EMBL/GenBank/DDBJ databases">
        <authorList>
            <consortium name="DOE Joint Genome Institute"/>
            <person name="Kuo A."/>
            <person name="Girlanda M."/>
            <person name="Perotto S."/>
            <person name="Kohler A."/>
            <person name="Nagy L.G."/>
            <person name="Floudas D."/>
            <person name="Copeland A."/>
            <person name="Barry K.W."/>
            <person name="Cichocki N."/>
            <person name="Veneault-Fourrey C."/>
            <person name="LaButti K."/>
            <person name="Lindquist E.A."/>
            <person name="Lipzen A."/>
            <person name="Lundell T."/>
            <person name="Morin E."/>
            <person name="Murat C."/>
            <person name="Sun H."/>
            <person name="Tunlid A."/>
            <person name="Henrissat B."/>
            <person name="Grigoriev I.V."/>
            <person name="Hibbett D.S."/>
            <person name="Martin F."/>
            <person name="Nordberg H.P."/>
            <person name="Cantor M.N."/>
            <person name="Hua S.X."/>
        </authorList>
    </citation>
    <scope>NUCLEOTIDE SEQUENCE [LARGE SCALE GENOMIC DNA]</scope>
    <source>
        <strain evidence="2 3">MUT 4182</strain>
    </source>
</reference>
<evidence type="ECO:0000313" key="3">
    <source>
        <dbReference type="Proteomes" id="UP000054248"/>
    </source>
</evidence>
<dbReference type="Gene3D" id="1.10.510.10">
    <property type="entry name" value="Transferase(Phosphotransferase) domain 1"/>
    <property type="match status" value="1"/>
</dbReference>
<sequence>IYDVSCGIQYLHIRNPPVRHGDLKSANILVNSRNRAVITDFGSARFLEDPTE</sequence>
<dbReference type="PROSITE" id="PS50011">
    <property type="entry name" value="PROTEIN_KINASE_DOM"/>
    <property type="match status" value="1"/>
</dbReference>